<comment type="subcellular location">
    <subcellularLocation>
        <location evidence="1">Nucleus</location>
    </subcellularLocation>
</comment>
<keyword evidence="2" id="KW-0678">Repressor</keyword>
<keyword evidence="3" id="KW-0805">Transcription regulation</keyword>
<keyword evidence="9" id="KW-1185">Reference proteome</keyword>
<organism evidence="8 9">
    <name type="scientific">Ampelomyces quisqualis</name>
    <name type="common">Powdery mildew agent</name>
    <dbReference type="NCBI Taxonomy" id="50730"/>
    <lineage>
        <taxon>Eukaryota</taxon>
        <taxon>Fungi</taxon>
        <taxon>Dikarya</taxon>
        <taxon>Ascomycota</taxon>
        <taxon>Pezizomycotina</taxon>
        <taxon>Dothideomycetes</taxon>
        <taxon>Pleosporomycetidae</taxon>
        <taxon>Pleosporales</taxon>
        <taxon>Pleosporineae</taxon>
        <taxon>Phaeosphaeriaceae</taxon>
        <taxon>Ampelomyces</taxon>
    </lineage>
</organism>
<dbReference type="OrthoDB" id="70376at2759"/>
<feature type="region of interest" description="Disordered" evidence="6">
    <location>
        <begin position="610"/>
        <end position="676"/>
    </location>
</feature>
<name>A0A6A5Q8H2_AMPQU</name>
<gene>
    <name evidence="8" type="ORF">BDU57DRAFT_533710</name>
</gene>
<feature type="compositionally biased region" description="Acidic residues" evidence="6">
    <location>
        <begin position="758"/>
        <end position="768"/>
    </location>
</feature>
<evidence type="ECO:0000256" key="3">
    <source>
        <dbReference type="ARBA" id="ARBA00023015"/>
    </source>
</evidence>
<evidence type="ECO:0000313" key="9">
    <source>
        <dbReference type="Proteomes" id="UP000800096"/>
    </source>
</evidence>
<dbReference type="InterPro" id="IPR006771">
    <property type="entry name" value="CetA-like"/>
</dbReference>
<feature type="region of interest" description="Disordered" evidence="6">
    <location>
        <begin position="939"/>
        <end position="967"/>
    </location>
</feature>
<dbReference type="Pfam" id="PF08598">
    <property type="entry name" value="Sds3"/>
    <property type="match status" value="1"/>
</dbReference>
<evidence type="ECO:0000256" key="6">
    <source>
        <dbReference type="SAM" id="MobiDB-lite"/>
    </source>
</evidence>
<evidence type="ECO:0000256" key="7">
    <source>
        <dbReference type="SAM" id="SignalP"/>
    </source>
</evidence>
<dbReference type="AlphaFoldDB" id="A0A6A5Q8H2"/>
<sequence>MAARILSLSALVAFVQAKAFVTNMCDYPVYVWSVPNIGKAQVNGWRIDPMARYVERFRYGEGKSGVAIKVSTHPDGIYTGKDEMDFAYSIDPAFPNTAIWVDLSPVRGHAFNVTSFHYPWAVLDREVAPLKVYAYNNVELVLCSTGRTSRPKDKIAFKYISQCYDWHHGNHSASTKSHCDGHPKTTTPCTDKPGPITTAKPTKHNTVTKEVDGTTVTVTHATTYHEPPASTSEYSAHDTPYTKPPLYTSAPAYNYAHGGRPDMSTRHTVQHDDYHVSRPTGYSDDRAFRRGALAEDTPWTVPEVNDEWCLPKITWTQPRPHLDGKKVKDNKQRNATTMAAQKPKKCILPFCTPAKPDLDCGVVEKAFEERDLDLVDWTDDDDTCGGKPFQNTNTTTPPAHRPMARNGSTSPAGNVPRGHSGASPPPPPSKRDKRRNMLAEKLGDMMASFSQNRDGHYRAQLAALTADISLIMKADPYANTPLGDGGDEAAELVTQIMGDKVPAAPSAGADYMAQCGKHYARFVDAVNDAMEERDYNLTMLYNKHENSRIEIENAHHYKVHIADEEHKLLAATVRERLMVSIQQRTSRLRREKEQLDLSDSNAMLLHPNQFGIGIGNPASPGGPQAARKTRRTGHKFGEGDDAAAAPENRRKRKLFEDNDNDSPAPSARNTDMGMGSPFREAKARTVHAQFEAPAYTVERLFTEKELNMAMNQATTAASHFFAQMKNADSGVQHDAAATNGHTINANGTNADHASDTGDPMDQDQDSDDIPGAADMARQLSSNPHATRGATRSAFNPSAAALANGHIPFIYNPPFVLDAKVFQKANAAAPPPPPLSAQDVDQDLKLMMRDAPLDDELNEKLLQAACHPIKARDYQVQAPGFQEPVNEITSHVRSVVPHLEVGNGNGNGTMMGGVPMSAQSSMAGWSDAGGNTPLGRFGESVAGHGGGVPMARTASGNGRGRGRGRGAG</sequence>
<keyword evidence="4" id="KW-0804">Transcription</keyword>
<feature type="region of interest" description="Disordered" evidence="6">
    <location>
        <begin position="383"/>
        <end position="433"/>
    </location>
</feature>
<dbReference type="GO" id="GO:0005654">
    <property type="term" value="C:nucleoplasm"/>
    <property type="evidence" value="ECO:0007669"/>
    <property type="project" value="UniProtKB-ARBA"/>
</dbReference>
<accession>A0A6A5Q8H2</accession>
<dbReference type="InterPro" id="IPR013907">
    <property type="entry name" value="Sds3"/>
</dbReference>
<evidence type="ECO:0000313" key="8">
    <source>
        <dbReference type="EMBL" id="KAF1911160.1"/>
    </source>
</evidence>
<dbReference type="Proteomes" id="UP000800096">
    <property type="component" value="Unassembled WGS sequence"/>
</dbReference>
<protein>
    <submittedName>
        <fullName evidence="8">Sds3-like-domain-containing protein</fullName>
    </submittedName>
</protein>
<evidence type="ECO:0000256" key="4">
    <source>
        <dbReference type="ARBA" id="ARBA00023163"/>
    </source>
</evidence>
<evidence type="ECO:0000256" key="2">
    <source>
        <dbReference type="ARBA" id="ARBA00022491"/>
    </source>
</evidence>
<dbReference type="EMBL" id="ML979146">
    <property type="protein sequence ID" value="KAF1911160.1"/>
    <property type="molecule type" value="Genomic_DNA"/>
</dbReference>
<dbReference type="PANTHER" id="PTHR21964">
    <property type="entry name" value="BREAST CANCER METASTASIS-SUPPRESSOR 1"/>
    <property type="match status" value="1"/>
</dbReference>
<dbReference type="Pfam" id="PF04681">
    <property type="entry name" value="Bys1"/>
    <property type="match status" value="1"/>
</dbReference>
<keyword evidence="5" id="KW-0539">Nucleus</keyword>
<reference evidence="8" key="1">
    <citation type="journal article" date="2020" name="Stud. Mycol.">
        <title>101 Dothideomycetes genomes: a test case for predicting lifestyles and emergence of pathogens.</title>
        <authorList>
            <person name="Haridas S."/>
            <person name="Albert R."/>
            <person name="Binder M."/>
            <person name="Bloem J."/>
            <person name="Labutti K."/>
            <person name="Salamov A."/>
            <person name="Andreopoulos B."/>
            <person name="Baker S."/>
            <person name="Barry K."/>
            <person name="Bills G."/>
            <person name="Bluhm B."/>
            <person name="Cannon C."/>
            <person name="Castanera R."/>
            <person name="Culley D."/>
            <person name="Daum C."/>
            <person name="Ezra D."/>
            <person name="Gonzalez J."/>
            <person name="Henrissat B."/>
            <person name="Kuo A."/>
            <person name="Liang C."/>
            <person name="Lipzen A."/>
            <person name="Lutzoni F."/>
            <person name="Magnuson J."/>
            <person name="Mondo S."/>
            <person name="Nolan M."/>
            <person name="Ohm R."/>
            <person name="Pangilinan J."/>
            <person name="Park H.-J."/>
            <person name="Ramirez L."/>
            <person name="Alfaro M."/>
            <person name="Sun H."/>
            <person name="Tritt A."/>
            <person name="Yoshinaga Y."/>
            <person name="Zwiers L.-H."/>
            <person name="Turgeon B."/>
            <person name="Goodwin S."/>
            <person name="Spatafora J."/>
            <person name="Crous P."/>
            <person name="Grigoriev I."/>
        </authorList>
    </citation>
    <scope>NUCLEOTIDE SEQUENCE</scope>
    <source>
        <strain evidence="8">HMLAC05119</strain>
    </source>
</reference>
<evidence type="ECO:0000256" key="1">
    <source>
        <dbReference type="ARBA" id="ARBA00004123"/>
    </source>
</evidence>
<dbReference type="GO" id="GO:0010468">
    <property type="term" value="P:regulation of gene expression"/>
    <property type="evidence" value="ECO:0007669"/>
    <property type="project" value="UniProtKB-ARBA"/>
</dbReference>
<dbReference type="SMART" id="SM01401">
    <property type="entry name" value="Sds3"/>
    <property type="match status" value="1"/>
</dbReference>
<feature type="chain" id="PRO_5025562745" evidence="7">
    <location>
        <begin position="18"/>
        <end position="967"/>
    </location>
</feature>
<evidence type="ECO:0000256" key="5">
    <source>
        <dbReference type="ARBA" id="ARBA00023242"/>
    </source>
</evidence>
<feature type="compositionally biased region" description="Polar residues" evidence="6">
    <location>
        <begin position="739"/>
        <end position="751"/>
    </location>
</feature>
<proteinExistence type="predicted"/>
<keyword evidence="7" id="KW-0732">Signal</keyword>
<feature type="region of interest" description="Disordered" evidence="6">
    <location>
        <begin position="739"/>
        <end position="772"/>
    </location>
</feature>
<feature type="signal peptide" evidence="7">
    <location>
        <begin position="1"/>
        <end position="17"/>
    </location>
</feature>